<evidence type="ECO:0000256" key="1">
    <source>
        <dbReference type="ARBA" id="ARBA00023015"/>
    </source>
</evidence>
<dbReference type="InterPro" id="IPR036388">
    <property type="entry name" value="WH-like_DNA-bd_sf"/>
</dbReference>
<protein>
    <submittedName>
        <fullName evidence="5">Transcriptional regulator</fullName>
    </submittedName>
</protein>
<evidence type="ECO:0000313" key="6">
    <source>
        <dbReference type="Proteomes" id="UP000248925"/>
    </source>
</evidence>
<proteinExistence type="predicted"/>
<dbReference type="PANTHER" id="PTHR43132">
    <property type="entry name" value="ARSENICAL RESISTANCE OPERON REPRESSOR ARSR-RELATED"/>
    <property type="match status" value="1"/>
</dbReference>
<dbReference type="NCBIfam" id="NF033788">
    <property type="entry name" value="HTH_metalloreg"/>
    <property type="match status" value="1"/>
</dbReference>
<dbReference type="Proteomes" id="UP000248925">
    <property type="component" value="Unassembled WGS sequence"/>
</dbReference>
<gene>
    <name evidence="5" type="ORF">CPY51_12515</name>
</gene>
<comment type="caution">
    <text evidence="5">The sequence shown here is derived from an EMBL/GenBank/DDBJ whole genome shotgun (WGS) entry which is preliminary data.</text>
</comment>
<dbReference type="InterPro" id="IPR011991">
    <property type="entry name" value="ArsR-like_HTH"/>
</dbReference>
<dbReference type="GO" id="GO:0003700">
    <property type="term" value="F:DNA-binding transcription factor activity"/>
    <property type="evidence" value="ECO:0007669"/>
    <property type="project" value="InterPro"/>
</dbReference>
<reference evidence="5 6" key="1">
    <citation type="journal article" date="2018" name="Sci. Rep.">
        <title>Rhizobium tumorigenes sp. nov., a novel plant tumorigenic bacterium isolated from cane gall tumors on thornless blackberry.</title>
        <authorList>
            <person name="Kuzmanovi N."/>
            <person name="Smalla K."/>
            <person name="Gronow S."/>
            <person name="PuBawska J."/>
        </authorList>
    </citation>
    <scope>NUCLEOTIDE SEQUENCE [LARGE SCALE GENOMIC DNA]</scope>
    <source>
        <strain evidence="5 6">CCBAU 85046</strain>
    </source>
</reference>
<evidence type="ECO:0000259" key="4">
    <source>
        <dbReference type="PROSITE" id="PS50987"/>
    </source>
</evidence>
<dbReference type="SMART" id="SM00418">
    <property type="entry name" value="HTH_ARSR"/>
    <property type="match status" value="1"/>
</dbReference>
<keyword evidence="3" id="KW-0804">Transcription</keyword>
<dbReference type="InterPro" id="IPR001845">
    <property type="entry name" value="HTH_ArsR_DNA-bd_dom"/>
</dbReference>
<dbReference type="PRINTS" id="PR00778">
    <property type="entry name" value="HTHARSR"/>
</dbReference>
<dbReference type="Pfam" id="PF01022">
    <property type="entry name" value="HTH_5"/>
    <property type="match status" value="1"/>
</dbReference>
<dbReference type="OrthoDB" id="194599at2"/>
<dbReference type="GO" id="GO:0003677">
    <property type="term" value="F:DNA binding"/>
    <property type="evidence" value="ECO:0007669"/>
    <property type="project" value="UniProtKB-KW"/>
</dbReference>
<keyword evidence="2" id="KW-0238">DNA-binding</keyword>
<dbReference type="SUPFAM" id="SSF46785">
    <property type="entry name" value="Winged helix' DNA-binding domain"/>
    <property type="match status" value="1"/>
</dbReference>
<keyword evidence="1" id="KW-0805">Transcription regulation</keyword>
<dbReference type="PANTHER" id="PTHR43132:SF2">
    <property type="entry name" value="ARSENICAL RESISTANCE OPERON REPRESSOR ARSR-RELATED"/>
    <property type="match status" value="1"/>
</dbReference>
<dbReference type="PROSITE" id="PS50987">
    <property type="entry name" value="HTH_ARSR_2"/>
    <property type="match status" value="1"/>
</dbReference>
<dbReference type="Gene3D" id="1.10.10.10">
    <property type="entry name" value="Winged helix-like DNA-binding domain superfamily/Winged helix DNA-binding domain"/>
    <property type="match status" value="1"/>
</dbReference>
<name>A0A2W4CP13_9HYPH</name>
<dbReference type="InterPro" id="IPR051011">
    <property type="entry name" value="Metal_resp_trans_reg"/>
</dbReference>
<feature type="domain" description="HTH arsR-type" evidence="4">
    <location>
        <begin position="5"/>
        <end position="99"/>
    </location>
</feature>
<dbReference type="AlphaFoldDB" id="A0A2W4CP13"/>
<evidence type="ECO:0000256" key="2">
    <source>
        <dbReference type="ARBA" id="ARBA00023125"/>
    </source>
</evidence>
<dbReference type="CDD" id="cd00090">
    <property type="entry name" value="HTH_ARSR"/>
    <property type="match status" value="1"/>
</dbReference>
<dbReference type="EMBL" id="PCDP01000035">
    <property type="protein sequence ID" value="PZM14121.1"/>
    <property type="molecule type" value="Genomic_DNA"/>
</dbReference>
<dbReference type="InterPro" id="IPR036390">
    <property type="entry name" value="WH_DNA-bd_sf"/>
</dbReference>
<sequence>MHSSVDRDSLKRKAAFLNAMANPHRLKVLDLLASQELPVNALTELVGLSQSALSQHLAKLRALKLVKTRRDAQTIYYSLSFEGVSVILDTLTQIFDGSRSTQLPETITSSSR</sequence>
<evidence type="ECO:0000256" key="3">
    <source>
        <dbReference type="ARBA" id="ARBA00023163"/>
    </source>
</evidence>
<evidence type="ECO:0000313" key="5">
    <source>
        <dbReference type="EMBL" id="PZM14121.1"/>
    </source>
</evidence>
<accession>A0A2W4CP13</accession>
<organism evidence="5 6">
    <name type="scientific">Rhizobium tubonense</name>
    <dbReference type="NCBI Taxonomy" id="484088"/>
    <lineage>
        <taxon>Bacteria</taxon>
        <taxon>Pseudomonadati</taxon>
        <taxon>Pseudomonadota</taxon>
        <taxon>Alphaproteobacteria</taxon>
        <taxon>Hyphomicrobiales</taxon>
        <taxon>Rhizobiaceae</taxon>
        <taxon>Rhizobium/Agrobacterium group</taxon>
        <taxon>Rhizobium</taxon>
    </lineage>
</organism>
<keyword evidence="6" id="KW-1185">Reference proteome</keyword>